<protein>
    <submittedName>
        <fullName evidence="2">Uncharacterized protein</fullName>
    </submittedName>
</protein>
<proteinExistence type="predicted"/>
<dbReference type="EMBL" id="CABITT030000008">
    <property type="protein sequence ID" value="VVB15903.1"/>
    <property type="molecule type" value="Genomic_DNA"/>
</dbReference>
<evidence type="ECO:0000313" key="3">
    <source>
        <dbReference type="Proteomes" id="UP000489600"/>
    </source>
</evidence>
<feature type="region of interest" description="Disordered" evidence="1">
    <location>
        <begin position="24"/>
        <end position="124"/>
    </location>
</feature>
<accession>A0A565CQ95</accession>
<organism evidence="2 3">
    <name type="scientific">Arabis nemorensis</name>
    <dbReference type="NCBI Taxonomy" id="586526"/>
    <lineage>
        <taxon>Eukaryota</taxon>
        <taxon>Viridiplantae</taxon>
        <taxon>Streptophyta</taxon>
        <taxon>Embryophyta</taxon>
        <taxon>Tracheophyta</taxon>
        <taxon>Spermatophyta</taxon>
        <taxon>Magnoliopsida</taxon>
        <taxon>eudicotyledons</taxon>
        <taxon>Gunneridae</taxon>
        <taxon>Pentapetalae</taxon>
        <taxon>rosids</taxon>
        <taxon>malvids</taxon>
        <taxon>Brassicales</taxon>
        <taxon>Brassicaceae</taxon>
        <taxon>Arabideae</taxon>
        <taxon>Arabis</taxon>
    </lineage>
</organism>
<keyword evidence="3" id="KW-1185">Reference proteome</keyword>
<dbReference type="Proteomes" id="UP000489600">
    <property type="component" value="Unassembled WGS sequence"/>
</dbReference>
<feature type="compositionally biased region" description="Low complexity" evidence="1">
    <location>
        <begin position="107"/>
        <end position="117"/>
    </location>
</feature>
<evidence type="ECO:0000256" key="1">
    <source>
        <dbReference type="SAM" id="MobiDB-lite"/>
    </source>
</evidence>
<sequence>MVEKWKFEVSYPFLPARCSDCNAFGHDTKDYSLRPSVSSATKRSTQRSRSRESRHGRRSRSGRNQAPKPIWKVVKKQEVPSTIASGVLVGETQGPEVGEDTTARNTSSSSPQVPVSSDNTSVSN</sequence>
<evidence type="ECO:0000313" key="2">
    <source>
        <dbReference type="EMBL" id="VVB15903.1"/>
    </source>
</evidence>
<dbReference type="AlphaFoldDB" id="A0A565CQ95"/>
<comment type="caution">
    <text evidence="2">The sequence shown here is derived from an EMBL/GenBank/DDBJ whole genome shotgun (WGS) entry which is preliminary data.</text>
</comment>
<feature type="compositionally biased region" description="Basic residues" evidence="1">
    <location>
        <begin position="44"/>
        <end position="61"/>
    </location>
</feature>
<gene>
    <name evidence="2" type="ORF">ANE_LOCUS26347</name>
</gene>
<reference evidence="2" key="1">
    <citation type="submission" date="2019-07" db="EMBL/GenBank/DDBJ databases">
        <authorList>
            <person name="Dittberner H."/>
        </authorList>
    </citation>
    <scope>NUCLEOTIDE SEQUENCE [LARGE SCALE GENOMIC DNA]</scope>
</reference>
<name>A0A565CQ95_9BRAS</name>